<dbReference type="EMBL" id="MG816623">
    <property type="protein sequence ID" value="AXF48808.1"/>
    <property type="molecule type" value="mRNA"/>
</dbReference>
<dbReference type="PANTHER" id="PTHR21683">
    <property type="entry name" value="COILED-COIL DOMAIN-CONTAINING PROTEIN 42 LIKE-2-LIKE-RELATED"/>
    <property type="match status" value="1"/>
</dbReference>
<evidence type="ECO:0000256" key="2">
    <source>
        <dbReference type="SAM" id="Coils"/>
    </source>
</evidence>
<evidence type="ECO:0000259" key="3">
    <source>
        <dbReference type="Pfam" id="PF13863"/>
    </source>
</evidence>
<name>A0A345BEY4_9NEOP</name>
<keyword evidence="1 2" id="KW-0175">Coiled coil</keyword>
<reference evidence="4" key="1">
    <citation type="journal article" date="2018" name="Comp. Biochem. Physiol. Part D Genomics Proteomics">
        <title>Analysis of the grapevine moth Lobesia botrana antennal transcriptome and expression of odorant-binding and chemosensory proteins.</title>
        <authorList>
            <person name="Rojas V."/>
            <person name="Jimenez H."/>
            <person name="Palma-Millanao R."/>
            <person name="Gonzalez-Gonzalez A."/>
            <person name="Machuca J."/>
            <person name="Godoy R."/>
            <person name="Ceballos R."/>
            <person name="Mutis A."/>
            <person name="Venthur H."/>
        </authorList>
    </citation>
    <scope>NUCLEOTIDE SEQUENCE</scope>
</reference>
<dbReference type="PANTHER" id="PTHR21683:SF2">
    <property type="entry name" value="COILED-COIL DOMAIN-CONTAINING PROTEIN 42 LIKE-2-LIKE"/>
    <property type="match status" value="1"/>
</dbReference>
<dbReference type="InterPro" id="IPR051147">
    <property type="entry name" value="CFAP_domain-containing"/>
</dbReference>
<keyword evidence="4" id="KW-0675">Receptor</keyword>
<protein>
    <submittedName>
        <fullName evidence="4">Odorant receptors OR71</fullName>
    </submittedName>
</protein>
<proteinExistence type="evidence at transcript level"/>
<accession>A0A345BEY4</accession>
<feature type="domain" description="DUF4200" evidence="3">
    <location>
        <begin position="2"/>
        <end position="111"/>
    </location>
</feature>
<organism evidence="4">
    <name type="scientific">Lobesia botrana</name>
    <dbReference type="NCBI Taxonomy" id="209534"/>
    <lineage>
        <taxon>Eukaryota</taxon>
        <taxon>Metazoa</taxon>
        <taxon>Ecdysozoa</taxon>
        <taxon>Arthropoda</taxon>
        <taxon>Hexapoda</taxon>
        <taxon>Insecta</taxon>
        <taxon>Pterygota</taxon>
        <taxon>Neoptera</taxon>
        <taxon>Endopterygota</taxon>
        <taxon>Lepidoptera</taxon>
        <taxon>Glossata</taxon>
        <taxon>Ditrysia</taxon>
        <taxon>Tortricoidea</taxon>
        <taxon>Tortricidae</taxon>
        <taxon>Olethreutinae</taxon>
        <taxon>Olethreutini</taxon>
        <taxon>Lobesia</taxon>
    </lineage>
</organism>
<evidence type="ECO:0000256" key="1">
    <source>
        <dbReference type="ARBA" id="ARBA00023054"/>
    </source>
</evidence>
<dbReference type="InterPro" id="IPR025252">
    <property type="entry name" value="DUF4200"/>
</dbReference>
<feature type="coiled-coil region" evidence="2">
    <location>
        <begin position="46"/>
        <end position="73"/>
    </location>
</feature>
<feature type="coiled-coil region" evidence="2">
    <location>
        <begin position="136"/>
        <end position="198"/>
    </location>
</feature>
<dbReference type="GO" id="GO:0005856">
    <property type="term" value="C:cytoskeleton"/>
    <property type="evidence" value="ECO:0007669"/>
    <property type="project" value="UniProtKB-ARBA"/>
</dbReference>
<evidence type="ECO:0000313" key="4">
    <source>
        <dbReference type="EMBL" id="AXF48808.1"/>
    </source>
</evidence>
<dbReference type="AlphaFoldDB" id="A0A345BEY4"/>
<dbReference type="Pfam" id="PF13863">
    <property type="entry name" value="DUF4200"/>
    <property type="match status" value="1"/>
</dbReference>
<sequence length="272" mass="32434">MEAEEKLALKRQEEAQNRAAMDVKWDELRTKELLLKESFISFNKFIRENQEKRDRAERKMADDEEALERKTRETQAMRMRVQEMEHVKMMMEKQVQDYTIYEEYLMAVVHKYPEFKQPLDVLNRYEALAAAKFTLADRQEHDLEMLENARQEIASLTEEKKLFIMGLNNKLANLRWEYDQVRNRVIKWELALHRLKETAAARHVELCHVKSAIYSLYVKICKQKGMSIDVKTSDFEQQLVVIMRALLELKKIYRIAQKRSREKDAASMPPST</sequence>